<feature type="transmembrane region" description="Helical" evidence="7">
    <location>
        <begin position="428"/>
        <end position="448"/>
    </location>
</feature>
<name>A0ABS1NHM0_9ACTN</name>
<keyword evidence="3" id="KW-1003">Cell membrane</keyword>
<gene>
    <name evidence="10" type="ORF">JK363_23335</name>
</gene>
<feature type="compositionally biased region" description="Polar residues" evidence="8">
    <location>
        <begin position="189"/>
        <end position="200"/>
    </location>
</feature>
<feature type="compositionally biased region" description="Low complexity" evidence="8">
    <location>
        <begin position="1"/>
        <end position="16"/>
    </location>
</feature>
<protein>
    <submittedName>
        <fullName evidence="10">Sugar ABC transporter permease</fullName>
    </submittedName>
</protein>
<comment type="subcellular location">
    <subcellularLocation>
        <location evidence="1 7">Cell membrane</location>
        <topology evidence="1 7">Multi-pass membrane protein</topology>
    </subcellularLocation>
</comment>
<dbReference type="SUPFAM" id="SSF160964">
    <property type="entry name" value="MalF N-terminal region-like"/>
    <property type="match status" value="1"/>
</dbReference>
<evidence type="ECO:0000256" key="2">
    <source>
        <dbReference type="ARBA" id="ARBA00022448"/>
    </source>
</evidence>
<dbReference type="Pfam" id="PF00528">
    <property type="entry name" value="BPD_transp_1"/>
    <property type="match status" value="1"/>
</dbReference>
<feature type="transmembrane region" description="Helical" evidence="7">
    <location>
        <begin position="38"/>
        <end position="64"/>
    </location>
</feature>
<dbReference type="PROSITE" id="PS50928">
    <property type="entry name" value="ABC_TM1"/>
    <property type="match status" value="1"/>
</dbReference>
<feature type="domain" description="ABC transmembrane type-1" evidence="9">
    <location>
        <begin position="94"/>
        <end position="447"/>
    </location>
</feature>
<feature type="transmembrane region" description="Helical" evidence="7">
    <location>
        <begin position="130"/>
        <end position="151"/>
    </location>
</feature>
<evidence type="ECO:0000313" key="10">
    <source>
        <dbReference type="EMBL" id="MBL1099548.1"/>
    </source>
</evidence>
<dbReference type="CDD" id="cd06261">
    <property type="entry name" value="TM_PBP2"/>
    <property type="match status" value="1"/>
</dbReference>
<keyword evidence="2 7" id="KW-0813">Transport</keyword>
<dbReference type="PANTHER" id="PTHR43227:SF8">
    <property type="entry name" value="DIACETYLCHITOBIOSE UPTAKE SYSTEM PERMEASE PROTEIN DASB"/>
    <property type="match status" value="1"/>
</dbReference>
<feature type="region of interest" description="Disordered" evidence="8">
    <location>
        <begin position="1"/>
        <end position="29"/>
    </location>
</feature>
<evidence type="ECO:0000256" key="3">
    <source>
        <dbReference type="ARBA" id="ARBA00022475"/>
    </source>
</evidence>
<keyword evidence="6 7" id="KW-0472">Membrane</keyword>
<feature type="transmembrane region" description="Helical" evidence="7">
    <location>
        <begin position="98"/>
        <end position="118"/>
    </location>
</feature>
<dbReference type="Gene3D" id="1.10.3720.10">
    <property type="entry name" value="MetI-like"/>
    <property type="match status" value="2"/>
</dbReference>
<accession>A0ABS1NHM0</accession>
<proteinExistence type="inferred from homology"/>
<comment type="similarity">
    <text evidence="7">Belongs to the binding-protein-dependent transport system permease family.</text>
</comment>
<evidence type="ECO:0000256" key="5">
    <source>
        <dbReference type="ARBA" id="ARBA00022989"/>
    </source>
</evidence>
<comment type="caution">
    <text evidence="10">The sequence shown here is derived from an EMBL/GenBank/DDBJ whole genome shotgun (WGS) entry which is preliminary data.</text>
</comment>
<evidence type="ECO:0000256" key="1">
    <source>
        <dbReference type="ARBA" id="ARBA00004651"/>
    </source>
</evidence>
<feature type="transmembrane region" description="Helical" evidence="7">
    <location>
        <begin position="328"/>
        <end position="348"/>
    </location>
</feature>
<keyword evidence="11" id="KW-1185">Reference proteome</keyword>
<evidence type="ECO:0000256" key="4">
    <source>
        <dbReference type="ARBA" id="ARBA00022692"/>
    </source>
</evidence>
<sequence>MSTATAGGAATPGRAPSVPPAETRDRKKKKSVLGTRPWLAAVFLLPALALLGALVVYPICYSVYRSFFDASGNGFVGLDNYQEMFSDDATKTAIKNNIIWLILAPTVSTALGLIFAVLTERIRWATAFKLIVFMPMAISMLAAGIIFRLVYEQDPDKGVANAMWVSVHDSFTESPPFPGAHPRPDAGLTESSGGAYTTEATAKPGSPASIPLVAAKRDDIGGAQTAKKAAPEAGKVTGTVWFDFTRGGRGGRGVIDKGEKAMADLKIEAVKDGRVVAKTTTAADGTFALPATADGAQLRLPAWNFSEPYNGVDWLGPSLVTPAIIGSYVWIWAGFAMVLIAAGLAGVPRELLEAARMDGASEWQVFRRITVPLLAPVLSVVVVTLMINVMKIFDLVYIIAPGPSQDDANVLALQLFQSSFGTNVNQGLGSAIAVLLLLLVLPVMFLNIRRIRRESRR</sequence>
<feature type="region of interest" description="Disordered" evidence="8">
    <location>
        <begin position="175"/>
        <end position="208"/>
    </location>
</feature>
<evidence type="ECO:0000256" key="7">
    <source>
        <dbReference type="RuleBase" id="RU363032"/>
    </source>
</evidence>
<dbReference type="SUPFAM" id="SSF161098">
    <property type="entry name" value="MetI-like"/>
    <property type="match status" value="1"/>
</dbReference>
<dbReference type="EMBL" id="JAERRF010000014">
    <property type="protein sequence ID" value="MBL1099548.1"/>
    <property type="molecule type" value="Genomic_DNA"/>
</dbReference>
<dbReference type="RefSeq" id="WP_201876987.1">
    <property type="nucleotide sequence ID" value="NZ_JAERRF010000014.1"/>
</dbReference>
<reference evidence="10 11" key="1">
    <citation type="submission" date="2021-01" db="EMBL/GenBank/DDBJ databases">
        <title>WGS of actinomycetes isolated from Thailand.</title>
        <authorList>
            <person name="Thawai C."/>
        </authorList>
    </citation>
    <scope>NUCLEOTIDE SEQUENCE [LARGE SCALE GENOMIC DNA]</scope>
    <source>
        <strain evidence="10 11">CA1R205</strain>
    </source>
</reference>
<evidence type="ECO:0000259" key="9">
    <source>
        <dbReference type="PROSITE" id="PS50928"/>
    </source>
</evidence>
<dbReference type="InterPro" id="IPR035906">
    <property type="entry name" value="MetI-like_sf"/>
</dbReference>
<evidence type="ECO:0000256" key="8">
    <source>
        <dbReference type="SAM" id="MobiDB-lite"/>
    </source>
</evidence>
<evidence type="ECO:0000256" key="6">
    <source>
        <dbReference type="ARBA" id="ARBA00023136"/>
    </source>
</evidence>
<dbReference type="InterPro" id="IPR000515">
    <property type="entry name" value="MetI-like"/>
</dbReference>
<dbReference type="InterPro" id="IPR050809">
    <property type="entry name" value="UgpAE/MalFG_permease"/>
</dbReference>
<dbReference type="Proteomes" id="UP000634229">
    <property type="component" value="Unassembled WGS sequence"/>
</dbReference>
<feature type="transmembrane region" description="Helical" evidence="7">
    <location>
        <begin position="369"/>
        <end position="387"/>
    </location>
</feature>
<organism evidence="10 11">
    <name type="scientific">Streptomyces coffeae</name>
    <dbReference type="NCBI Taxonomy" id="621382"/>
    <lineage>
        <taxon>Bacteria</taxon>
        <taxon>Bacillati</taxon>
        <taxon>Actinomycetota</taxon>
        <taxon>Actinomycetes</taxon>
        <taxon>Kitasatosporales</taxon>
        <taxon>Streptomycetaceae</taxon>
        <taxon>Streptomyces</taxon>
    </lineage>
</organism>
<evidence type="ECO:0000313" key="11">
    <source>
        <dbReference type="Proteomes" id="UP000634229"/>
    </source>
</evidence>
<keyword evidence="4 7" id="KW-0812">Transmembrane</keyword>
<dbReference type="PANTHER" id="PTHR43227">
    <property type="entry name" value="BLL4140 PROTEIN"/>
    <property type="match status" value="1"/>
</dbReference>
<keyword evidence="5 7" id="KW-1133">Transmembrane helix</keyword>